<evidence type="ECO:0000256" key="3">
    <source>
        <dbReference type="ARBA" id="ARBA00022723"/>
    </source>
</evidence>
<evidence type="ECO:0000256" key="4">
    <source>
        <dbReference type="ARBA" id="ARBA00022771"/>
    </source>
</evidence>
<feature type="transmembrane region" description="Helical" evidence="9">
    <location>
        <begin position="116"/>
        <end position="138"/>
    </location>
</feature>
<dbReference type="Pfam" id="PF03083">
    <property type="entry name" value="MtN3_slv"/>
    <property type="match status" value="2"/>
</dbReference>
<reference evidence="11" key="1">
    <citation type="submission" date="2022-05" db="EMBL/GenBank/DDBJ databases">
        <title>The Musa troglodytarum L. genome provides insights into the mechanism of non-climacteric behaviour and enrichment of carotenoids.</title>
        <authorList>
            <person name="Wang J."/>
        </authorList>
    </citation>
    <scope>NUCLEOTIDE SEQUENCE</scope>
    <source>
        <tissue evidence="11">Leaf</tissue>
    </source>
</reference>
<evidence type="ECO:0000259" key="10">
    <source>
        <dbReference type="PROSITE" id="PS50103"/>
    </source>
</evidence>
<feature type="domain" description="C3H1-type" evidence="10">
    <location>
        <begin position="389"/>
        <end position="417"/>
    </location>
</feature>
<protein>
    <submittedName>
        <fullName evidence="11">Zinc finger CCCH domain-containing protein 6</fullName>
    </submittedName>
</protein>
<feature type="zinc finger region" description="C3H1-type" evidence="7">
    <location>
        <begin position="343"/>
        <end position="371"/>
    </location>
</feature>
<feature type="domain" description="C3H1-type" evidence="10">
    <location>
        <begin position="638"/>
        <end position="666"/>
    </location>
</feature>
<proteinExistence type="predicted"/>
<evidence type="ECO:0000256" key="1">
    <source>
        <dbReference type="ARBA" id="ARBA00004651"/>
    </source>
</evidence>
<feature type="transmembrane region" description="Helical" evidence="9">
    <location>
        <begin position="203"/>
        <end position="222"/>
    </location>
</feature>
<dbReference type="GO" id="GO:0003677">
    <property type="term" value="F:DNA binding"/>
    <property type="evidence" value="ECO:0007669"/>
    <property type="project" value="UniProtKB-KW"/>
</dbReference>
<evidence type="ECO:0000256" key="7">
    <source>
        <dbReference type="PROSITE-ProRule" id="PRU00723"/>
    </source>
</evidence>
<dbReference type="GO" id="GO:0005886">
    <property type="term" value="C:plasma membrane"/>
    <property type="evidence" value="ECO:0007669"/>
    <property type="project" value="UniProtKB-SubCell"/>
</dbReference>
<feature type="region of interest" description="Disordered" evidence="8">
    <location>
        <begin position="566"/>
        <end position="595"/>
    </location>
</feature>
<dbReference type="SMART" id="SM00356">
    <property type="entry name" value="ZnF_C3H1"/>
    <property type="match status" value="5"/>
</dbReference>
<dbReference type="Gene3D" id="4.10.1000.10">
    <property type="entry name" value="Zinc finger, CCCH-type"/>
    <property type="match status" value="2"/>
</dbReference>
<feature type="zinc finger region" description="C3H1-type" evidence="7">
    <location>
        <begin position="435"/>
        <end position="463"/>
    </location>
</feature>
<feature type="transmembrane region" description="Helical" evidence="9">
    <location>
        <begin position="58"/>
        <end position="76"/>
    </location>
</feature>
<accession>A0A9E7FDK2</accession>
<dbReference type="Gene3D" id="1.20.1280.290">
    <property type="match status" value="2"/>
</dbReference>
<evidence type="ECO:0000313" key="12">
    <source>
        <dbReference type="Proteomes" id="UP001055439"/>
    </source>
</evidence>
<dbReference type="AlphaFoldDB" id="A0A9E7FDK2"/>
<feature type="domain" description="C3H1-type" evidence="10">
    <location>
        <begin position="435"/>
        <end position="463"/>
    </location>
</feature>
<feature type="domain" description="C3H1-type" evidence="10">
    <location>
        <begin position="592"/>
        <end position="620"/>
    </location>
</feature>
<evidence type="ECO:0000256" key="2">
    <source>
        <dbReference type="ARBA" id="ARBA00022475"/>
    </source>
</evidence>
<evidence type="ECO:0000256" key="9">
    <source>
        <dbReference type="SAM" id="Phobius"/>
    </source>
</evidence>
<feature type="transmembrane region" description="Helical" evidence="9">
    <location>
        <begin position="175"/>
        <end position="197"/>
    </location>
</feature>
<feature type="zinc finger region" description="C3H1-type" evidence="7">
    <location>
        <begin position="389"/>
        <end position="417"/>
    </location>
</feature>
<feature type="zinc finger region" description="C3H1-type" evidence="7">
    <location>
        <begin position="638"/>
        <end position="666"/>
    </location>
</feature>
<keyword evidence="5 7" id="KW-0862">Zinc</keyword>
<dbReference type="GO" id="GO:0008270">
    <property type="term" value="F:zinc ion binding"/>
    <property type="evidence" value="ECO:0007669"/>
    <property type="project" value="UniProtKB-KW"/>
</dbReference>
<evidence type="ECO:0000256" key="6">
    <source>
        <dbReference type="ARBA" id="ARBA00023125"/>
    </source>
</evidence>
<name>A0A9E7FDK2_9LILI</name>
<feature type="domain" description="C3H1-type" evidence="10">
    <location>
        <begin position="343"/>
        <end position="371"/>
    </location>
</feature>
<dbReference type="PANTHER" id="PTHR12506:SF41">
    <property type="entry name" value="ZINC FINGER CCCH DOMAIN-CONTAINING PROTEIN 58"/>
    <property type="match status" value="1"/>
</dbReference>
<dbReference type="InterPro" id="IPR000571">
    <property type="entry name" value="Znf_CCCH"/>
</dbReference>
<dbReference type="SUPFAM" id="SSF90229">
    <property type="entry name" value="CCCH zinc finger"/>
    <property type="match status" value="5"/>
</dbReference>
<keyword evidence="9" id="KW-0472">Membrane</keyword>
<dbReference type="EMBL" id="CP097505">
    <property type="protein sequence ID" value="URD93311.1"/>
    <property type="molecule type" value="Genomic_DNA"/>
</dbReference>
<dbReference type="PROSITE" id="PS50103">
    <property type="entry name" value="ZF_C3H1"/>
    <property type="match status" value="5"/>
</dbReference>
<evidence type="ECO:0000313" key="11">
    <source>
        <dbReference type="EMBL" id="URD93311.1"/>
    </source>
</evidence>
<keyword evidence="9" id="KW-0812">Transmembrane</keyword>
<feature type="transmembrane region" description="Helical" evidence="9">
    <location>
        <begin position="82"/>
        <end position="104"/>
    </location>
</feature>
<dbReference type="InterPro" id="IPR004316">
    <property type="entry name" value="SWEET_rpt"/>
</dbReference>
<keyword evidence="12" id="KW-1185">Reference proteome</keyword>
<keyword evidence="3 7" id="KW-0479">Metal-binding</keyword>
<keyword evidence="6" id="KW-0238">DNA-binding</keyword>
<evidence type="ECO:0000256" key="8">
    <source>
        <dbReference type="SAM" id="MobiDB-lite"/>
    </source>
</evidence>
<feature type="compositionally biased region" description="Polar residues" evidence="8">
    <location>
        <begin position="566"/>
        <end position="584"/>
    </location>
</feature>
<keyword evidence="4 7" id="KW-0863">Zinc-finger</keyword>
<evidence type="ECO:0000256" key="5">
    <source>
        <dbReference type="ARBA" id="ARBA00022833"/>
    </source>
</evidence>
<dbReference type="InterPro" id="IPR050974">
    <property type="entry name" value="Plant_ZF_CCCH"/>
</dbReference>
<dbReference type="Gene3D" id="2.30.30.1190">
    <property type="match status" value="1"/>
</dbReference>
<keyword evidence="2" id="KW-1003">Cell membrane</keyword>
<comment type="subcellular location">
    <subcellularLocation>
        <location evidence="1">Cell membrane</location>
        <topology evidence="1">Multi-pass membrane protein</topology>
    </subcellularLocation>
</comment>
<feature type="region of interest" description="Disordered" evidence="8">
    <location>
        <begin position="695"/>
        <end position="714"/>
    </location>
</feature>
<dbReference type="FunFam" id="1.20.1280.290:FF:000003">
    <property type="entry name" value="Bidirectional sugar transporter SWEET"/>
    <property type="match status" value="1"/>
</dbReference>
<dbReference type="PANTHER" id="PTHR12506">
    <property type="entry name" value="PROTEIN PHOSPHATASE RELATED"/>
    <property type="match status" value="1"/>
</dbReference>
<sequence length="714" mass="78355">MLLSCIQDSSVLQLKEQDNRSDSSSCLKDAGHHHCEPFCYSSWPLRIYKKKSTESFDSVPYVVALFSAMLWVYYGLLNLDVLLLTINTGACIIEMIYLTMYLIYASKKPRAFTLKLISLVNVGIYGSLVLFTTLFIKGKRRIDVTGWICASFAVSVFAAPLSIIRLVIRTKSVEYMPFSLSFFLTLSAVAWFSYGILLGDLFVALPNVVGFMFGIAQIIIYFKYVNSKKAETLPKLNAEAMPAAATPDSVVELPEKKGVPQPVVCEFTSPDRATVERSGTFQKPLSPAVAHHHRRFTFMELYGRGPAPGGARPDPDTGLEESMWRLGLGSGGGSGGTLQYPERPGEPDCAYYMRTGACSYGEKCRYNHPHDRGAMTGAGRTGAMEYPERVDQPVCEFYMRTGNCKFGSTCKYHHPRQGGGSAQPVSLNYCGYPLRPGEKECAYYMKTGQCKFGFTCKFHHPQPGGSSVPSPASAFYPTVQHPSVPPPHQYPPYAGWQVARPSVLPGSYLQGSYAPMLLSPGVVPVQGWNPYPGPVNSSVSPAGQQTVQPGPIYGVQNQASSTNPAFSGAQTSTLSPAGTFTASQRENKFPERPGQPECQFYMKTGDCKYGAMCKYHHPPDWRIPRTNVVLSALGLPLRPGAQPCTYYMQHGLCKFGQTCKFDHPISTVSYSSSASSLSDMPIPYPIGFSVATLDPSSSSSELRPNFSSIQERFF</sequence>
<dbReference type="GO" id="GO:0003729">
    <property type="term" value="F:mRNA binding"/>
    <property type="evidence" value="ECO:0007669"/>
    <property type="project" value="TreeGrafter"/>
</dbReference>
<keyword evidence="9" id="KW-1133">Transmembrane helix</keyword>
<dbReference type="Proteomes" id="UP001055439">
    <property type="component" value="Chromosome 3"/>
</dbReference>
<dbReference type="Pfam" id="PF00642">
    <property type="entry name" value="zf-CCCH"/>
    <property type="match status" value="5"/>
</dbReference>
<feature type="zinc finger region" description="C3H1-type" evidence="7">
    <location>
        <begin position="592"/>
        <end position="620"/>
    </location>
</feature>
<dbReference type="OrthoDB" id="411372at2759"/>
<dbReference type="InterPro" id="IPR036855">
    <property type="entry name" value="Znf_CCCH_sf"/>
</dbReference>
<organism evidence="11 12">
    <name type="scientific">Musa troglodytarum</name>
    <name type="common">fe'i banana</name>
    <dbReference type="NCBI Taxonomy" id="320322"/>
    <lineage>
        <taxon>Eukaryota</taxon>
        <taxon>Viridiplantae</taxon>
        <taxon>Streptophyta</taxon>
        <taxon>Embryophyta</taxon>
        <taxon>Tracheophyta</taxon>
        <taxon>Spermatophyta</taxon>
        <taxon>Magnoliopsida</taxon>
        <taxon>Liliopsida</taxon>
        <taxon>Zingiberales</taxon>
        <taxon>Musaceae</taxon>
        <taxon>Musa</taxon>
    </lineage>
</organism>
<feature type="transmembrane region" description="Helical" evidence="9">
    <location>
        <begin position="144"/>
        <end position="168"/>
    </location>
</feature>
<gene>
    <name evidence="11" type="ORF">MUK42_00820</name>
</gene>